<keyword evidence="5 6" id="KW-0456">Lyase</keyword>
<evidence type="ECO:0000256" key="1">
    <source>
        <dbReference type="ARBA" id="ARBA00001933"/>
    </source>
</evidence>
<dbReference type="GO" id="GO:0004398">
    <property type="term" value="F:histidine decarboxylase activity"/>
    <property type="evidence" value="ECO:0007669"/>
    <property type="project" value="UniProtKB-EC"/>
</dbReference>
<dbReference type="SUPFAM" id="SSF53383">
    <property type="entry name" value="PLP-dependent transferases"/>
    <property type="match status" value="1"/>
</dbReference>
<keyword evidence="4 6" id="KW-0663">Pyridoxal phosphate</keyword>
<evidence type="ECO:0000256" key="6">
    <source>
        <dbReference type="RuleBase" id="RU000382"/>
    </source>
</evidence>
<evidence type="ECO:0000256" key="3">
    <source>
        <dbReference type="ARBA" id="ARBA00022793"/>
    </source>
</evidence>
<evidence type="ECO:0000256" key="4">
    <source>
        <dbReference type="ARBA" id="ARBA00022898"/>
    </source>
</evidence>
<dbReference type="EC" id="4.1.1.22" evidence="7"/>
<proteinExistence type="inferred from homology"/>
<dbReference type="RefSeq" id="WP_203383725.1">
    <property type="nucleotide sequence ID" value="NZ_JAENHP010000035.1"/>
</dbReference>
<dbReference type="Proteomes" id="UP000632138">
    <property type="component" value="Unassembled WGS sequence"/>
</dbReference>
<sequence>MLTAPQVSRELILRTPLKQPIVERRHVAPALHPRLANILDRLATVAPTNIGFPTAVDIDYRPLAPFLRYMINNVGGPEGDTTYPAHVKDLERDVLDWFAALFQAPPGWTGYLTSGGTEGTLHGLLNARDGCPEAIVYASTASHYSVKKACDLLGLPLVKIASDAHGRMDCERLRHELSRRGHQPAIVVATIGTTMTEAVDIVPDIRAAIEAARVQRSWIHADAALSGLPRALSGRHDFDLAGGCADSLSISGHKWWGAPIPCGAALIRRPPRRRGRRIDYIGCCDSTISGSRAGLAAVMLWHAITRHDVAGHRRRVERARDVASYALRKLTDIRWECWRNPDALTIMLKPLPDVLRDRWRLPIAGGWSHLICMPGVERQAVDALTSELSTSNESLLRMRGFVD</sequence>
<evidence type="ECO:0000313" key="7">
    <source>
        <dbReference type="EMBL" id="MBM2623369.1"/>
    </source>
</evidence>
<keyword evidence="8" id="KW-1185">Reference proteome</keyword>
<evidence type="ECO:0000256" key="2">
    <source>
        <dbReference type="ARBA" id="ARBA00009533"/>
    </source>
</evidence>
<dbReference type="Gene3D" id="3.40.640.10">
    <property type="entry name" value="Type I PLP-dependent aspartate aminotransferase-like (Major domain)"/>
    <property type="match status" value="1"/>
</dbReference>
<comment type="similarity">
    <text evidence="2 6">Belongs to the group II decarboxylase family.</text>
</comment>
<comment type="caution">
    <text evidence="7">The sequence shown here is derived from an EMBL/GenBank/DDBJ whole genome shotgun (WGS) entry which is preliminary data.</text>
</comment>
<gene>
    <name evidence="7" type="ORF">JIG36_48530</name>
</gene>
<dbReference type="InterPro" id="IPR015424">
    <property type="entry name" value="PyrdxlP-dep_Trfase"/>
</dbReference>
<dbReference type="PANTHER" id="PTHR46101">
    <property type="match status" value="1"/>
</dbReference>
<accession>A0ABS2AU27</accession>
<dbReference type="InterPro" id="IPR002129">
    <property type="entry name" value="PyrdxlP-dep_de-COase"/>
</dbReference>
<dbReference type="InterPro" id="IPR015421">
    <property type="entry name" value="PyrdxlP-dep_Trfase_major"/>
</dbReference>
<comment type="cofactor">
    <cofactor evidence="1 6">
        <name>pyridoxal 5'-phosphate</name>
        <dbReference type="ChEBI" id="CHEBI:597326"/>
    </cofactor>
</comment>
<dbReference type="InterPro" id="IPR051151">
    <property type="entry name" value="Group_II_Decarboxylase"/>
</dbReference>
<dbReference type="Pfam" id="PF00282">
    <property type="entry name" value="Pyridoxal_deC"/>
    <property type="match status" value="1"/>
</dbReference>
<evidence type="ECO:0000313" key="8">
    <source>
        <dbReference type="Proteomes" id="UP000632138"/>
    </source>
</evidence>
<evidence type="ECO:0000256" key="5">
    <source>
        <dbReference type="ARBA" id="ARBA00023239"/>
    </source>
</evidence>
<name>A0ABS2AU27_9ACTN</name>
<organism evidence="7 8">
    <name type="scientific">Paractinoplanes ovalisporus</name>
    <dbReference type="NCBI Taxonomy" id="2810368"/>
    <lineage>
        <taxon>Bacteria</taxon>
        <taxon>Bacillati</taxon>
        <taxon>Actinomycetota</taxon>
        <taxon>Actinomycetes</taxon>
        <taxon>Micromonosporales</taxon>
        <taxon>Micromonosporaceae</taxon>
        <taxon>Paractinoplanes</taxon>
    </lineage>
</organism>
<dbReference type="EMBL" id="JAENHP010000035">
    <property type="protein sequence ID" value="MBM2623369.1"/>
    <property type="molecule type" value="Genomic_DNA"/>
</dbReference>
<reference evidence="7 8" key="1">
    <citation type="submission" date="2021-01" db="EMBL/GenBank/DDBJ databases">
        <title>Actinoplanes sp. nov. LDG1-06 isolated from lichen.</title>
        <authorList>
            <person name="Saeng-In P."/>
            <person name="Phongsopitanun W."/>
            <person name="Kanchanasin P."/>
            <person name="Yuki M."/>
            <person name="Kudo T."/>
            <person name="Ohkuma M."/>
            <person name="Tanasupawat S."/>
        </authorList>
    </citation>
    <scope>NUCLEOTIDE SEQUENCE [LARGE SCALE GENOMIC DNA]</scope>
    <source>
        <strain evidence="7 8">LDG1-06</strain>
    </source>
</reference>
<dbReference type="PANTHER" id="PTHR46101:SF2">
    <property type="entry name" value="SERINE DECARBOXYLASE"/>
    <property type="match status" value="1"/>
</dbReference>
<dbReference type="NCBIfam" id="NF002748">
    <property type="entry name" value="PRK02769.1"/>
    <property type="match status" value="1"/>
</dbReference>
<keyword evidence="3" id="KW-0210">Decarboxylase</keyword>
<protein>
    <submittedName>
        <fullName evidence="7">Histidine decarboxylase</fullName>
        <ecNumber evidence="7">4.1.1.22</ecNumber>
    </submittedName>
</protein>